<dbReference type="SUPFAM" id="SSF52096">
    <property type="entry name" value="ClpP/crotonase"/>
    <property type="match status" value="1"/>
</dbReference>
<comment type="similarity">
    <text evidence="1">Belongs to the enoyl-CoA hydratase/isomerase family.</text>
</comment>
<comment type="caution">
    <text evidence="2">The sequence shown here is derived from an EMBL/GenBank/DDBJ whole genome shotgun (WGS) entry which is preliminary data.</text>
</comment>
<evidence type="ECO:0000313" key="3">
    <source>
        <dbReference type="Proteomes" id="UP001303115"/>
    </source>
</evidence>
<dbReference type="CDD" id="cd06558">
    <property type="entry name" value="crotonase-like"/>
    <property type="match status" value="1"/>
</dbReference>
<dbReference type="InterPro" id="IPR051053">
    <property type="entry name" value="ECH/Chromodomain_protein"/>
</dbReference>
<accession>A0AAN6PG77</accession>
<dbReference type="Gene3D" id="1.10.12.10">
    <property type="entry name" value="Lyase 2-enoyl-coa Hydratase, Chain A, domain 2"/>
    <property type="match status" value="1"/>
</dbReference>
<keyword evidence="3" id="KW-1185">Reference proteome</keyword>
<name>A0AAN6PG77_9PEZI</name>
<dbReference type="PANTHER" id="PTHR43684">
    <property type="match status" value="1"/>
</dbReference>
<dbReference type="Pfam" id="PF00378">
    <property type="entry name" value="ECH_1"/>
    <property type="match status" value="1"/>
</dbReference>
<evidence type="ECO:0000313" key="2">
    <source>
        <dbReference type="EMBL" id="KAK4038656.1"/>
    </source>
</evidence>
<organism evidence="2 3">
    <name type="scientific">Parachaetomium inaequale</name>
    <dbReference type="NCBI Taxonomy" id="2588326"/>
    <lineage>
        <taxon>Eukaryota</taxon>
        <taxon>Fungi</taxon>
        <taxon>Dikarya</taxon>
        <taxon>Ascomycota</taxon>
        <taxon>Pezizomycotina</taxon>
        <taxon>Sordariomycetes</taxon>
        <taxon>Sordariomycetidae</taxon>
        <taxon>Sordariales</taxon>
        <taxon>Chaetomiaceae</taxon>
        <taxon>Parachaetomium</taxon>
    </lineage>
</organism>
<evidence type="ECO:0000256" key="1">
    <source>
        <dbReference type="ARBA" id="ARBA00005254"/>
    </source>
</evidence>
<dbReference type="Gene3D" id="3.90.226.10">
    <property type="entry name" value="2-enoyl-CoA Hydratase, Chain A, domain 1"/>
    <property type="match status" value="1"/>
</dbReference>
<dbReference type="EMBL" id="MU854423">
    <property type="protein sequence ID" value="KAK4038656.1"/>
    <property type="molecule type" value="Genomic_DNA"/>
</dbReference>
<dbReference type="AlphaFoldDB" id="A0AAN6PG77"/>
<dbReference type="InterPro" id="IPR001753">
    <property type="entry name" value="Enoyl-CoA_hydra/iso"/>
</dbReference>
<dbReference type="PANTHER" id="PTHR43684:SF4">
    <property type="entry name" value="ENOYL-COA HYDRATASE_ISOMERASE FAMILY PROTEIN (AFU_ORTHOLOGUE AFUA_1G01890)"/>
    <property type="match status" value="1"/>
</dbReference>
<sequence length="311" mass="33530">MSTVTVPPSYSSLPFQDISVSHVPADSPTASKVLIVAFNRPDKYNAVTENLLTELETAYRMIDQDERVRAVVLTGTGKAFCAGADLQIGFSGLLANKESEESIAKYRDQGGRVALAMTNCTKPTIVALNGPAAGFGFTITFPAAIRVAWSDAKVGLPFARRGLTLESCSAFFLPRLLGLAKATHLATTGATYAASDPLVSPLFSKLLPTPQETVAYAVELATDIAENTSPTSTKLMRDLLLYSPGSPEEMHELDSKVFISMVGSKDNMEGIKSFMKKKKPEFSGSFDRESVPFWPWWAHAPRGNGDAIAKI</sequence>
<dbReference type="Proteomes" id="UP001303115">
    <property type="component" value="Unassembled WGS sequence"/>
</dbReference>
<proteinExistence type="inferred from homology"/>
<reference evidence="3" key="1">
    <citation type="journal article" date="2023" name="Mol. Phylogenet. Evol.">
        <title>Genome-scale phylogeny and comparative genomics of the fungal order Sordariales.</title>
        <authorList>
            <person name="Hensen N."/>
            <person name="Bonometti L."/>
            <person name="Westerberg I."/>
            <person name="Brannstrom I.O."/>
            <person name="Guillou S."/>
            <person name="Cros-Aarteil S."/>
            <person name="Calhoun S."/>
            <person name="Haridas S."/>
            <person name="Kuo A."/>
            <person name="Mondo S."/>
            <person name="Pangilinan J."/>
            <person name="Riley R."/>
            <person name="LaButti K."/>
            <person name="Andreopoulos B."/>
            <person name="Lipzen A."/>
            <person name="Chen C."/>
            <person name="Yan M."/>
            <person name="Daum C."/>
            <person name="Ng V."/>
            <person name="Clum A."/>
            <person name="Steindorff A."/>
            <person name="Ohm R.A."/>
            <person name="Martin F."/>
            <person name="Silar P."/>
            <person name="Natvig D.O."/>
            <person name="Lalanne C."/>
            <person name="Gautier V."/>
            <person name="Ament-Velasquez S.L."/>
            <person name="Kruys A."/>
            <person name="Hutchinson M.I."/>
            <person name="Powell A.J."/>
            <person name="Barry K."/>
            <person name="Miller A.N."/>
            <person name="Grigoriev I.V."/>
            <person name="Debuchy R."/>
            <person name="Gladieux P."/>
            <person name="Hiltunen Thoren M."/>
            <person name="Johannesson H."/>
        </authorList>
    </citation>
    <scope>NUCLEOTIDE SEQUENCE [LARGE SCALE GENOMIC DNA]</scope>
    <source>
        <strain evidence="3">CBS 284.82</strain>
    </source>
</reference>
<gene>
    <name evidence="2" type="ORF">C8A01DRAFT_17309</name>
</gene>
<dbReference type="InterPro" id="IPR029045">
    <property type="entry name" value="ClpP/crotonase-like_dom_sf"/>
</dbReference>
<protein>
    <submittedName>
        <fullName evidence="2">ClpP/crotonase-like domain-containing protein</fullName>
    </submittedName>
</protein>
<dbReference type="InterPro" id="IPR014748">
    <property type="entry name" value="Enoyl-CoA_hydra_C"/>
</dbReference>